<feature type="region of interest" description="Disordered" evidence="1">
    <location>
        <begin position="232"/>
        <end position="257"/>
    </location>
</feature>
<feature type="compositionally biased region" description="Basic and acidic residues" evidence="1">
    <location>
        <begin position="131"/>
        <end position="145"/>
    </location>
</feature>
<organism evidence="2 3">
    <name type="scientific">Calocera cornea HHB12733</name>
    <dbReference type="NCBI Taxonomy" id="1353952"/>
    <lineage>
        <taxon>Eukaryota</taxon>
        <taxon>Fungi</taxon>
        <taxon>Dikarya</taxon>
        <taxon>Basidiomycota</taxon>
        <taxon>Agaricomycotina</taxon>
        <taxon>Dacrymycetes</taxon>
        <taxon>Dacrymycetales</taxon>
        <taxon>Dacrymycetaceae</taxon>
        <taxon>Calocera</taxon>
    </lineage>
</organism>
<evidence type="ECO:0000313" key="2">
    <source>
        <dbReference type="EMBL" id="KZT50245.1"/>
    </source>
</evidence>
<name>A0A165C4X5_9BASI</name>
<sequence length="257" mass="28067">MAPRPHRSSRPLPVPRDTPPAVSDRLPPDSVFPTAPDNESEVADHSEVLPGADDNLELTLPLAALRALSNVVVGKLSEEYLAAMEAAAEDREERRVEDRDQLKVDIRHVFRSELQRTVVTRATGTTLRTSSDARRTHLSSRRHDIDGNGLEHLSGLVTELKDELRNNSRVAESSLAVAVQAQEAQLALLQSIAKRVDLLSSVVRDTGYITERSGRQVAGLDRTLTDVLHAAQGTSAGLSTHPERAQQATQAAEHPRD</sequence>
<evidence type="ECO:0000256" key="1">
    <source>
        <dbReference type="SAM" id="MobiDB-lite"/>
    </source>
</evidence>
<evidence type="ECO:0000313" key="3">
    <source>
        <dbReference type="Proteomes" id="UP000076842"/>
    </source>
</evidence>
<keyword evidence="3" id="KW-1185">Reference proteome</keyword>
<feature type="region of interest" description="Disordered" evidence="1">
    <location>
        <begin position="125"/>
        <end position="145"/>
    </location>
</feature>
<dbReference type="AlphaFoldDB" id="A0A165C4X5"/>
<accession>A0A165C4X5</accession>
<reference evidence="2 3" key="1">
    <citation type="journal article" date="2016" name="Mol. Biol. Evol.">
        <title>Comparative Genomics of Early-Diverging Mushroom-Forming Fungi Provides Insights into the Origins of Lignocellulose Decay Capabilities.</title>
        <authorList>
            <person name="Nagy L.G."/>
            <person name="Riley R."/>
            <person name="Tritt A."/>
            <person name="Adam C."/>
            <person name="Daum C."/>
            <person name="Floudas D."/>
            <person name="Sun H."/>
            <person name="Yadav J.S."/>
            <person name="Pangilinan J."/>
            <person name="Larsson K.H."/>
            <person name="Matsuura K."/>
            <person name="Barry K."/>
            <person name="Labutti K."/>
            <person name="Kuo R."/>
            <person name="Ohm R.A."/>
            <person name="Bhattacharya S.S."/>
            <person name="Shirouzu T."/>
            <person name="Yoshinaga Y."/>
            <person name="Martin F.M."/>
            <person name="Grigoriev I.V."/>
            <person name="Hibbett D.S."/>
        </authorList>
    </citation>
    <scope>NUCLEOTIDE SEQUENCE [LARGE SCALE GENOMIC DNA]</scope>
    <source>
        <strain evidence="2 3">HHB12733</strain>
    </source>
</reference>
<proteinExistence type="predicted"/>
<gene>
    <name evidence="2" type="ORF">CALCODRAFT_504930</name>
</gene>
<protein>
    <submittedName>
        <fullName evidence="2">Uncharacterized protein</fullName>
    </submittedName>
</protein>
<dbReference type="InParanoid" id="A0A165C4X5"/>
<feature type="region of interest" description="Disordered" evidence="1">
    <location>
        <begin position="1"/>
        <end position="44"/>
    </location>
</feature>
<dbReference type="EMBL" id="KV424203">
    <property type="protein sequence ID" value="KZT50245.1"/>
    <property type="molecule type" value="Genomic_DNA"/>
</dbReference>
<dbReference type="Proteomes" id="UP000076842">
    <property type="component" value="Unassembled WGS sequence"/>
</dbReference>